<dbReference type="PANTHER" id="PTHR34581:SF2">
    <property type="entry name" value="PTS SYSTEM N,N'-DIACETYLCHITOBIOSE-SPECIFIC EIIB COMPONENT"/>
    <property type="match status" value="1"/>
</dbReference>
<organism evidence="9 10">
    <name type="scientific">Virgibacillus massiliensis</name>
    <dbReference type="NCBI Taxonomy" id="1462526"/>
    <lineage>
        <taxon>Bacteria</taxon>
        <taxon>Bacillati</taxon>
        <taxon>Bacillota</taxon>
        <taxon>Bacilli</taxon>
        <taxon>Bacillales</taxon>
        <taxon>Bacillaceae</taxon>
        <taxon>Virgibacillus</taxon>
    </lineage>
</organism>
<dbReference type="SUPFAM" id="SSF52794">
    <property type="entry name" value="PTS system IIB component-like"/>
    <property type="match status" value="1"/>
</dbReference>
<evidence type="ECO:0000256" key="6">
    <source>
        <dbReference type="ARBA" id="ARBA00022777"/>
    </source>
</evidence>
<dbReference type="InterPro" id="IPR013012">
    <property type="entry name" value="PTS_EIIB_3"/>
</dbReference>
<protein>
    <submittedName>
        <fullName evidence="9">Lichenan-specific phosphotransferase enzyme IIB component</fullName>
    </submittedName>
</protein>
<keyword evidence="6" id="KW-0418">Kinase</keyword>
<dbReference type="InterPro" id="IPR036095">
    <property type="entry name" value="PTS_EIIB-like_sf"/>
</dbReference>
<evidence type="ECO:0000256" key="5">
    <source>
        <dbReference type="ARBA" id="ARBA00022683"/>
    </source>
</evidence>
<evidence type="ECO:0000256" key="4">
    <source>
        <dbReference type="ARBA" id="ARBA00022679"/>
    </source>
</evidence>
<gene>
    <name evidence="9" type="primary">licB_3</name>
    <name evidence="9" type="ORF">BN990_01086</name>
</gene>
<evidence type="ECO:0000256" key="2">
    <source>
        <dbReference type="ARBA" id="ARBA00022553"/>
    </source>
</evidence>
<dbReference type="InterPro" id="IPR003501">
    <property type="entry name" value="PTS_EIIB_2/3"/>
</dbReference>
<keyword evidence="1" id="KW-0813">Transport</keyword>
<name>A0A024QA37_9BACI</name>
<accession>A0A024QA37</accession>
<reference evidence="10" key="2">
    <citation type="submission" date="2014-05" db="EMBL/GenBank/DDBJ databases">
        <title>Draft genome sequence of Virgibacillus massiliensis Vm-5.</title>
        <authorList>
            <person name="Khelaifia S."/>
            <person name="Croce O."/>
            <person name="Lagier J.C."/>
            <person name="Raoult D."/>
        </authorList>
    </citation>
    <scope>NUCLEOTIDE SEQUENCE [LARGE SCALE GENOMIC DNA]</scope>
    <source>
        <strain evidence="10">Vm-5</strain>
    </source>
</reference>
<keyword evidence="4 9" id="KW-0808">Transferase</keyword>
<dbReference type="STRING" id="1462526.BN990_01086"/>
<dbReference type="OrthoDB" id="9808134at2"/>
<dbReference type="EMBL" id="CCDP010000001">
    <property type="protein sequence ID" value="CDQ38811.1"/>
    <property type="molecule type" value="Genomic_DNA"/>
</dbReference>
<reference evidence="9 10" key="1">
    <citation type="submission" date="2014-03" db="EMBL/GenBank/DDBJ databases">
        <authorList>
            <person name="Urmite Genomes U."/>
        </authorList>
    </citation>
    <scope>NUCLEOTIDE SEQUENCE [LARGE SCALE GENOMIC DNA]</scope>
    <source>
        <strain evidence="9 10">Vm-5</strain>
    </source>
</reference>
<sequence length="100" mass="11131">MKITLVCALGMSTSMLVDRMEKVAEEKAINIQIEAHSVDEMEKQLATSDLILLGPQIRYKQKELAEKAAEANVPIAMINMKAYGTLNGEEILEQALEILR</sequence>
<evidence type="ECO:0000313" key="10">
    <source>
        <dbReference type="Proteomes" id="UP000028875"/>
    </source>
</evidence>
<evidence type="ECO:0000256" key="7">
    <source>
        <dbReference type="PROSITE-ProRule" id="PRU00423"/>
    </source>
</evidence>
<dbReference type="Gene3D" id="3.40.50.2300">
    <property type="match status" value="1"/>
</dbReference>
<dbReference type="PANTHER" id="PTHR34581">
    <property type="entry name" value="PTS SYSTEM N,N'-DIACETYLCHITOBIOSE-SPECIFIC EIIB COMPONENT"/>
    <property type="match status" value="1"/>
</dbReference>
<feature type="domain" description="PTS EIIB type-3" evidence="8">
    <location>
        <begin position="1"/>
        <end position="100"/>
    </location>
</feature>
<comment type="caution">
    <text evidence="9">The sequence shown here is derived from an EMBL/GenBank/DDBJ whole genome shotgun (WGS) entry which is preliminary data.</text>
</comment>
<dbReference type="PROSITE" id="PS51100">
    <property type="entry name" value="PTS_EIIB_TYPE_3"/>
    <property type="match status" value="1"/>
</dbReference>
<evidence type="ECO:0000313" key="9">
    <source>
        <dbReference type="EMBL" id="CDQ38811.1"/>
    </source>
</evidence>
<proteinExistence type="predicted"/>
<evidence type="ECO:0000256" key="1">
    <source>
        <dbReference type="ARBA" id="ARBA00022448"/>
    </source>
</evidence>
<dbReference type="CDD" id="cd05564">
    <property type="entry name" value="PTS_IIB_chitobiose_lichenan"/>
    <property type="match status" value="1"/>
</dbReference>
<keyword evidence="3" id="KW-0762">Sugar transport</keyword>
<evidence type="ECO:0000259" key="8">
    <source>
        <dbReference type="PROSITE" id="PS51100"/>
    </source>
</evidence>
<dbReference type="RefSeq" id="WP_038242812.1">
    <property type="nucleotide sequence ID" value="NZ_BNER01000003.1"/>
</dbReference>
<feature type="modified residue" description="Phosphocysteine; by EIIA" evidence="7">
    <location>
        <position position="7"/>
    </location>
</feature>
<dbReference type="AlphaFoldDB" id="A0A024QA37"/>
<dbReference type="GO" id="GO:0009401">
    <property type="term" value="P:phosphoenolpyruvate-dependent sugar phosphotransferase system"/>
    <property type="evidence" value="ECO:0007669"/>
    <property type="project" value="UniProtKB-KW"/>
</dbReference>
<keyword evidence="5" id="KW-0598">Phosphotransferase system</keyword>
<keyword evidence="10" id="KW-1185">Reference proteome</keyword>
<dbReference type="Pfam" id="PF02302">
    <property type="entry name" value="PTS_IIB"/>
    <property type="match status" value="1"/>
</dbReference>
<evidence type="ECO:0000256" key="3">
    <source>
        <dbReference type="ARBA" id="ARBA00022597"/>
    </source>
</evidence>
<dbReference type="GO" id="GO:0016301">
    <property type="term" value="F:kinase activity"/>
    <property type="evidence" value="ECO:0007669"/>
    <property type="project" value="UniProtKB-KW"/>
</dbReference>
<dbReference type="GO" id="GO:0008982">
    <property type="term" value="F:protein-N(PI)-phosphohistidine-sugar phosphotransferase activity"/>
    <property type="evidence" value="ECO:0007669"/>
    <property type="project" value="InterPro"/>
</dbReference>
<dbReference type="Proteomes" id="UP000028875">
    <property type="component" value="Unassembled WGS sequence"/>
</dbReference>
<dbReference type="eggNOG" id="COG1440">
    <property type="taxonomic scope" value="Bacteria"/>
</dbReference>
<keyword evidence="2" id="KW-0597">Phosphoprotein</keyword>
<dbReference type="InterPro" id="IPR051819">
    <property type="entry name" value="PTS_sugar-specific_EIIB"/>
</dbReference>